<dbReference type="RefSeq" id="WP_181271805.1">
    <property type="nucleotide sequence ID" value="NZ_BMJG01000009.1"/>
</dbReference>
<feature type="transmembrane region" description="Helical" evidence="2">
    <location>
        <begin position="100"/>
        <end position="121"/>
    </location>
</feature>
<organism evidence="4 5">
    <name type="scientific">Brevibacterium sediminis</name>
    <dbReference type="NCBI Taxonomy" id="1857024"/>
    <lineage>
        <taxon>Bacteria</taxon>
        <taxon>Bacillati</taxon>
        <taxon>Actinomycetota</taxon>
        <taxon>Actinomycetes</taxon>
        <taxon>Micrococcales</taxon>
        <taxon>Brevibacteriaceae</taxon>
        <taxon>Brevibacterium</taxon>
    </lineage>
</organism>
<comment type="caution">
    <text evidence="4">The sequence shown here is derived from an EMBL/GenBank/DDBJ whole genome shotgun (WGS) entry which is preliminary data.</text>
</comment>
<feature type="region of interest" description="Disordered" evidence="1">
    <location>
        <begin position="438"/>
        <end position="459"/>
    </location>
</feature>
<feature type="transmembrane region" description="Helical" evidence="2">
    <location>
        <begin position="343"/>
        <end position="361"/>
    </location>
</feature>
<proteinExistence type="predicted"/>
<feature type="transmembrane region" description="Helical" evidence="2">
    <location>
        <begin position="266"/>
        <end position="286"/>
    </location>
</feature>
<name>A0ABQ1MKN3_9MICO</name>
<reference evidence="5" key="1">
    <citation type="journal article" date="2019" name="Int. J. Syst. Evol. Microbiol.">
        <title>The Global Catalogue of Microorganisms (GCM) 10K type strain sequencing project: providing services to taxonomists for standard genome sequencing and annotation.</title>
        <authorList>
            <consortium name="The Broad Institute Genomics Platform"/>
            <consortium name="The Broad Institute Genome Sequencing Center for Infectious Disease"/>
            <person name="Wu L."/>
            <person name="Ma J."/>
        </authorList>
    </citation>
    <scope>NUCLEOTIDE SEQUENCE [LARGE SCALE GENOMIC DNA]</scope>
    <source>
        <strain evidence="5">CGMCC 1.15472</strain>
    </source>
</reference>
<evidence type="ECO:0000256" key="2">
    <source>
        <dbReference type="SAM" id="Phobius"/>
    </source>
</evidence>
<feature type="transmembrane region" description="Helical" evidence="2">
    <location>
        <begin position="12"/>
        <end position="33"/>
    </location>
</feature>
<gene>
    <name evidence="4" type="ORF">GCM10010974_25630</name>
</gene>
<feature type="transmembrane region" description="Helical" evidence="2">
    <location>
        <begin position="53"/>
        <end position="79"/>
    </location>
</feature>
<evidence type="ECO:0000313" key="5">
    <source>
        <dbReference type="Proteomes" id="UP000632322"/>
    </source>
</evidence>
<keyword evidence="4" id="KW-0808">Transferase</keyword>
<dbReference type="EMBL" id="BMJG01000009">
    <property type="protein sequence ID" value="GGC42095.1"/>
    <property type="molecule type" value="Genomic_DNA"/>
</dbReference>
<feature type="transmembrane region" description="Helical" evidence="2">
    <location>
        <begin position="235"/>
        <end position="254"/>
    </location>
</feature>
<feature type="domain" description="Acyltransferase 3" evidence="3">
    <location>
        <begin position="13"/>
        <end position="360"/>
    </location>
</feature>
<keyword evidence="5" id="KW-1185">Reference proteome</keyword>
<evidence type="ECO:0000313" key="4">
    <source>
        <dbReference type="EMBL" id="GGC42095.1"/>
    </source>
</evidence>
<dbReference type="Proteomes" id="UP000632322">
    <property type="component" value="Unassembled WGS sequence"/>
</dbReference>
<sequence>MSASIPRHRDLTLDLARVVCVLVVVFVHLLLVGVGRNPDGSPFIINPVSGERWFAPATWIAEIMPMFFVVGGFAAKVGWESAQRRGESASTFVRTRLRRLALPALPLFIVLTAALTAVLVLGVDPDLADAIAVPVGSVLWFLAAYALAQALAPWMIRWHERNPWLALVVLFAGAFFVDVVRLVVGIQSLGLDRIPADGYGIGDELFGLPNVGFVWLFAQQIGFCLRDGWFSRLRWWNLVMIVAGFACLGLLVVLGEYSASMLTNQWPPTLPLAVLAVIQAALLTLLHRPLTAIMDRRFAQAIVFFLGSRLMSVYLWHVPAIVLLTGVQLLWLPMPDPGTGAWWLTRPVFVIAVLLVVWAISTITKRWESPRPVLSPRWPSDAVTVTAVALFVVQSLAISSYGLDLPLAILGLVCTTIAVNLTEDSATARSRISDGNDATIAEVNPPIPERRAGPPVPPR</sequence>
<feature type="transmembrane region" description="Helical" evidence="2">
    <location>
        <begin position="206"/>
        <end position="223"/>
    </location>
</feature>
<keyword evidence="2" id="KW-0812">Transmembrane</keyword>
<feature type="transmembrane region" description="Helical" evidence="2">
    <location>
        <begin position="127"/>
        <end position="152"/>
    </location>
</feature>
<protein>
    <submittedName>
        <fullName evidence="4">Acyltransferase</fullName>
    </submittedName>
</protein>
<evidence type="ECO:0000259" key="3">
    <source>
        <dbReference type="Pfam" id="PF01757"/>
    </source>
</evidence>
<dbReference type="Pfam" id="PF01757">
    <property type="entry name" value="Acyl_transf_3"/>
    <property type="match status" value="1"/>
</dbReference>
<feature type="transmembrane region" description="Helical" evidence="2">
    <location>
        <begin position="164"/>
        <end position="186"/>
    </location>
</feature>
<evidence type="ECO:0000256" key="1">
    <source>
        <dbReference type="SAM" id="MobiDB-lite"/>
    </source>
</evidence>
<feature type="transmembrane region" description="Helical" evidence="2">
    <location>
        <begin position="298"/>
        <end position="331"/>
    </location>
</feature>
<keyword evidence="2" id="KW-0472">Membrane</keyword>
<accession>A0ABQ1MKN3</accession>
<dbReference type="GO" id="GO:0016746">
    <property type="term" value="F:acyltransferase activity"/>
    <property type="evidence" value="ECO:0007669"/>
    <property type="project" value="UniProtKB-KW"/>
</dbReference>
<keyword evidence="2" id="KW-1133">Transmembrane helix</keyword>
<dbReference type="InterPro" id="IPR002656">
    <property type="entry name" value="Acyl_transf_3_dom"/>
</dbReference>
<keyword evidence="4" id="KW-0012">Acyltransferase</keyword>